<evidence type="ECO:0000256" key="7">
    <source>
        <dbReference type="ARBA" id="ARBA00022618"/>
    </source>
</evidence>
<accession>A0ABT5U5L9</accession>
<comment type="similarity">
    <text evidence="2 12">Belongs to the ABC-4 integral membrane protein family. FtsX subfamily.</text>
</comment>
<keyword evidence="8 14" id="KW-0812">Transmembrane</keyword>
<name>A0ABT5U5L9_9GAMM</name>
<evidence type="ECO:0000256" key="10">
    <source>
        <dbReference type="ARBA" id="ARBA00023136"/>
    </source>
</evidence>
<evidence type="ECO:0000256" key="4">
    <source>
        <dbReference type="ARBA" id="ARBA00021907"/>
    </source>
</evidence>
<evidence type="ECO:0000256" key="14">
    <source>
        <dbReference type="SAM" id="Phobius"/>
    </source>
</evidence>
<comment type="function">
    <text evidence="12">Part of the ABC transporter FtsEX involved in cellular division.</text>
</comment>
<dbReference type="Pfam" id="PF02687">
    <property type="entry name" value="FtsX"/>
    <property type="match status" value="1"/>
</dbReference>
<evidence type="ECO:0000313" key="18">
    <source>
        <dbReference type="Proteomes" id="UP001528823"/>
    </source>
</evidence>
<evidence type="ECO:0000259" key="15">
    <source>
        <dbReference type="Pfam" id="PF02687"/>
    </source>
</evidence>
<dbReference type="Gene3D" id="3.30.70.3040">
    <property type="match status" value="1"/>
</dbReference>
<evidence type="ECO:0000313" key="17">
    <source>
        <dbReference type="EMBL" id="MDE1461658.1"/>
    </source>
</evidence>
<proteinExistence type="inferred from homology"/>
<keyword evidence="7 12" id="KW-0132">Cell division</keyword>
<organism evidence="17 18">
    <name type="scientific">Spartinivicinus poritis</name>
    <dbReference type="NCBI Taxonomy" id="2994640"/>
    <lineage>
        <taxon>Bacteria</taxon>
        <taxon>Pseudomonadati</taxon>
        <taxon>Pseudomonadota</taxon>
        <taxon>Gammaproteobacteria</taxon>
        <taxon>Oceanospirillales</taxon>
        <taxon>Zooshikellaceae</taxon>
        <taxon>Spartinivicinus</taxon>
    </lineage>
</organism>
<feature type="transmembrane region" description="Helical" evidence="14">
    <location>
        <begin position="257"/>
        <end position="280"/>
    </location>
</feature>
<evidence type="ECO:0000256" key="11">
    <source>
        <dbReference type="ARBA" id="ARBA00023306"/>
    </source>
</evidence>
<dbReference type="PIRSF" id="PIRSF003097">
    <property type="entry name" value="FtsX"/>
    <property type="match status" value="1"/>
</dbReference>
<evidence type="ECO:0000256" key="2">
    <source>
        <dbReference type="ARBA" id="ARBA00007379"/>
    </source>
</evidence>
<keyword evidence="10 12" id="KW-0472">Membrane</keyword>
<keyword evidence="18" id="KW-1185">Reference proteome</keyword>
<evidence type="ECO:0000256" key="5">
    <source>
        <dbReference type="ARBA" id="ARBA00022475"/>
    </source>
</evidence>
<evidence type="ECO:0000256" key="6">
    <source>
        <dbReference type="ARBA" id="ARBA00022519"/>
    </source>
</evidence>
<feature type="transmembrane region" description="Helical" evidence="14">
    <location>
        <begin position="205"/>
        <end position="229"/>
    </location>
</feature>
<dbReference type="PANTHER" id="PTHR47755:SF1">
    <property type="entry name" value="CELL DIVISION PROTEIN FTSX"/>
    <property type="match status" value="1"/>
</dbReference>
<evidence type="ECO:0000256" key="8">
    <source>
        <dbReference type="ARBA" id="ARBA00022692"/>
    </source>
</evidence>
<feature type="transmembrane region" description="Helical" evidence="14">
    <location>
        <begin position="309"/>
        <end position="331"/>
    </location>
</feature>
<dbReference type="InterPro" id="IPR040690">
    <property type="entry name" value="FtsX_ECD"/>
</dbReference>
<protein>
    <recommendedName>
        <fullName evidence="4 12">Cell division protein FtsX</fullName>
    </recommendedName>
</protein>
<feature type="transmembrane region" description="Helical" evidence="14">
    <location>
        <begin position="61"/>
        <end position="81"/>
    </location>
</feature>
<keyword evidence="5 12" id="KW-1003">Cell membrane</keyword>
<keyword evidence="6 12" id="KW-0997">Cell inner membrane</keyword>
<dbReference type="Proteomes" id="UP001528823">
    <property type="component" value="Unassembled WGS sequence"/>
</dbReference>
<dbReference type="InterPro" id="IPR003838">
    <property type="entry name" value="ABC3_permease_C"/>
</dbReference>
<keyword evidence="9 14" id="KW-1133">Transmembrane helix</keyword>
<dbReference type="InterPro" id="IPR047590">
    <property type="entry name" value="FtsX_proteobact-type"/>
</dbReference>
<feature type="region of interest" description="Disordered" evidence="13">
    <location>
        <begin position="1"/>
        <end position="23"/>
    </location>
</feature>
<evidence type="ECO:0000256" key="12">
    <source>
        <dbReference type="PIRNR" id="PIRNR003097"/>
    </source>
</evidence>
<dbReference type="InterPro" id="IPR004513">
    <property type="entry name" value="FtsX"/>
</dbReference>
<feature type="domain" description="FtsX extracellular" evidence="16">
    <location>
        <begin position="96"/>
        <end position="187"/>
    </location>
</feature>
<comment type="caution">
    <text evidence="17">The sequence shown here is derived from an EMBL/GenBank/DDBJ whole genome shotgun (WGS) entry which is preliminary data.</text>
</comment>
<comment type="subunit">
    <text evidence="3">Forms a membrane-associated complex with FtsE.</text>
</comment>
<gene>
    <name evidence="17" type="primary">ftsX</name>
    <name evidence="17" type="ORF">ORQ98_06720</name>
</gene>
<evidence type="ECO:0000256" key="3">
    <source>
        <dbReference type="ARBA" id="ARBA00011160"/>
    </source>
</evidence>
<evidence type="ECO:0000256" key="1">
    <source>
        <dbReference type="ARBA" id="ARBA00004429"/>
    </source>
</evidence>
<dbReference type="EMBL" id="JAPMOU010000006">
    <property type="protein sequence ID" value="MDE1461658.1"/>
    <property type="molecule type" value="Genomic_DNA"/>
</dbReference>
<dbReference type="PANTHER" id="PTHR47755">
    <property type="entry name" value="CELL DIVISION PROTEIN FTSX"/>
    <property type="match status" value="1"/>
</dbReference>
<reference evidence="17 18" key="1">
    <citation type="submission" date="2022-11" db="EMBL/GenBank/DDBJ databases">
        <title>Spartinivicinus poritis sp. nov., isolated from scleractinian coral Porites lutea.</title>
        <authorList>
            <person name="Zhang G."/>
            <person name="Cai L."/>
            <person name="Wei Q."/>
        </authorList>
    </citation>
    <scope>NUCLEOTIDE SEQUENCE [LARGE SCALE GENOMIC DNA]</scope>
    <source>
        <strain evidence="17 18">A2-2</strain>
    </source>
</reference>
<sequence>MNSINDLPRHRTDAIKANQDPARPANQAAKVAHPLIQFFQHHQFSMWDALKRLLKAPISTVFTWLMIALALALPAAMYIGLANVKTLGERWDGAPQLSVFLQRNVKQEQLNALASKIKEAQIVEQITTITPEQALSQLENTGGFKGVARFLPSNPLPTVLVVKFSGQFESSDIQLLVAEWRLLPGIDVIQYDLAWVDKLNKMTAIASQFSILIAAGLALAVMLVIGNTVKLSIESRRSEIMVVKLIGATNGYVRRPFLYLGFWFGIGGGLLALILLQGLIGSLATPVAELSTLYDSDFKVMGLGLSDSLILLGVSACLGYGGAWLICWHYLREIEPR</sequence>
<evidence type="ECO:0000256" key="13">
    <source>
        <dbReference type="SAM" id="MobiDB-lite"/>
    </source>
</evidence>
<evidence type="ECO:0000256" key="9">
    <source>
        <dbReference type="ARBA" id="ARBA00022989"/>
    </source>
</evidence>
<keyword evidence="11 12" id="KW-0131">Cell cycle</keyword>
<dbReference type="Pfam" id="PF18075">
    <property type="entry name" value="FtsX_ECD"/>
    <property type="match status" value="1"/>
</dbReference>
<comment type="subcellular location">
    <subcellularLocation>
        <location evidence="1">Cell inner membrane</location>
        <topology evidence="1">Multi-pass membrane protein</topology>
    </subcellularLocation>
</comment>
<dbReference type="RefSeq" id="WP_274688020.1">
    <property type="nucleotide sequence ID" value="NZ_JAPMOU010000006.1"/>
</dbReference>
<evidence type="ECO:0000259" key="16">
    <source>
        <dbReference type="Pfam" id="PF18075"/>
    </source>
</evidence>
<dbReference type="NCBIfam" id="TIGR00439">
    <property type="entry name" value="FtsX_Gneg"/>
    <property type="match status" value="1"/>
</dbReference>
<feature type="domain" description="ABC3 transporter permease C-terminal" evidence="15">
    <location>
        <begin position="212"/>
        <end position="331"/>
    </location>
</feature>